<dbReference type="Pfam" id="PF11699">
    <property type="entry name" value="CENP-C_C"/>
    <property type="match status" value="1"/>
</dbReference>
<evidence type="ECO:0000259" key="9">
    <source>
        <dbReference type="Pfam" id="PF15624"/>
    </source>
</evidence>
<feature type="compositionally biased region" description="Low complexity" evidence="7">
    <location>
        <begin position="506"/>
        <end position="529"/>
    </location>
</feature>
<accession>A0A1J7IJY5</accession>
<evidence type="ECO:0000256" key="6">
    <source>
        <dbReference type="ARBA" id="ARBA00075033"/>
    </source>
</evidence>
<dbReference type="InterPro" id="IPR028929">
    <property type="entry name" value="Mif2_N"/>
</dbReference>
<dbReference type="InterPro" id="IPR014710">
    <property type="entry name" value="RmlC-like_jellyroll"/>
</dbReference>
<feature type="compositionally biased region" description="Basic and acidic residues" evidence="7">
    <location>
        <begin position="142"/>
        <end position="159"/>
    </location>
</feature>
<keyword evidence="11" id="KW-1185">Reference proteome</keyword>
<dbReference type="SMART" id="SM00384">
    <property type="entry name" value="AT_hook"/>
    <property type="match status" value="3"/>
</dbReference>
<dbReference type="AlphaFoldDB" id="A0A1J7IJY5"/>
<feature type="region of interest" description="Disordered" evidence="7">
    <location>
        <begin position="494"/>
        <end position="541"/>
    </location>
</feature>
<dbReference type="InterPro" id="IPR017956">
    <property type="entry name" value="AT_hook_DNA-bd_motif"/>
</dbReference>
<feature type="compositionally biased region" description="Polar residues" evidence="7">
    <location>
        <begin position="52"/>
        <end position="74"/>
    </location>
</feature>
<dbReference type="PANTHER" id="PTHR16684">
    <property type="entry name" value="CENTROMERE PROTEIN C"/>
    <property type="match status" value="1"/>
</dbReference>
<feature type="compositionally biased region" description="Basic residues" evidence="7">
    <location>
        <begin position="251"/>
        <end position="260"/>
    </location>
</feature>
<dbReference type="Pfam" id="PF15624">
    <property type="entry name" value="Mif2_N"/>
    <property type="match status" value="1"/>
</dbReference>
<dbReference type="GO" id="GO:0051455">
    <property type="term" value="P:spindle attachment to meiosis I kinetochore"/>
    <property type="evidence" value="ECO:0007669"/>
    <property type="project" value="TreeGrafter"/>
</dbReference>
<dbReference type="EMBL" id="KV875099">
    <property type="protein sequence ID" value="OIW27709.1"/>
    <property type="molecule type" value="Genomic_DNA"/>
</dbReference>
<feature type="compositionally biased region" description="Acidic residues" evidence="7">
    <location>
        <begin position="75"/>
        <end position="86"/>
    </location>
</feature>
<dbReference type="InterPro" id="IPR025974">
    <property type="entry name" value="Mif2/CENP-C_cupin"/>
</dbReference>
<feature type="domain" description="Mif2 N-terminal" evidence="9">
    <location>
        <begin position="17"/>
        <end position="160"/>
    </location>
</feature>
<dbReference type="GO" id="GO:0005634">
    <property type="term" value="C:nucleus"/>
    <property type="evidence" value="ECO:0007669"/>
    <property type="project" value="UniProtKB-SubCell"/>
</dbReference>
<evidence type="ECO:0000256" key="4">
    <source>
        <dbReference type="ARBA" id="ARBA00023242"/>
    </source>
</evidence>
<keyword evidence="3" id="KW-0238">DNA-binding</keyword>
<organism evidence="10 11">
    <name type="scientific">Coniochaeta ligniaria NRRL 30616</name>
    <dbReference type="NCBI Taxonomy" id="1408157"/>
    <lineage>
        <taxon>Eukaryota</taxon>
        <taxon>Fungi</taxon>
        <taxon>Dikarya</taxon>
        <taxon>Ascomycota</taxon>
        <taxon>Pezizomycotina</taxon>
        <taxon>Sordariomycetes</taxon>
        <taxon>Sordariomycetidae</taxon>
        <taxon>Coniochaetales</taxon>
        <taxon>Coniochaetaceae</taxon>
        <taxon>Coniochaeta</taxon>
    </lineage>
</organism>
<feature type="region of interest" description="Disordered" evidence="7">
    <location>
        <begin position="1"/>
        <end position="421"/>
    </location>
</feature>
<evidence type="ECO:0000256" key="1">
    <source>
        <dbReference type="ARBA" id="ARBA00004123"/>
    </source>
</evidence>
<feature type="compositionally biased region" description="Acidic residues" evidence="7">
    <location>
        <begin position="530"/>
        <end position="539"/>
    </location>
</feature>
<evidence type="ECO:0000256" key="3">
    <source>
        <dbReference type="ARBA" id="ARBA00023125"/>
    </source>
</evidence>
<feature type="compositionally biased region" description="Polar residues" evidence="7">
    <location>
        <begin position="117"/>
        <end position="135"/>
    </location>
</feature>
<dbReference type="GO" id="GO:0000776">
    <property type="term" value="C:kinetochore"/>
    <property type="evidence" value="ECO:0007669"/>
    <property type="project" value="InterPro"/>
</dbReference>
<sequence>MAPRTGARRNQSQSEEIYELGKQGRKTGITIRDTGARDEHGMQPLEDIFSSPEKTATVNMNAARTPSVSGAQYSENEDDDSDDFPMDIENTTAPDPARLMNGVKMPLPRARSPAKTFLQSPARKNQHLGPSSSPVRGSIVEQRAREEAERGQSPKRRLDFGLNGASSRPVLKPTRSSPRTTRKGRETSRDEEDDDEEAILQGQDDTDGHEESMALVDVGGGDDMPINGDGDDVELGEESRNEDVHEPNGHAPRRATRRSGRLSESLLADDTGDLPEAEEEEEEEEEAENEEEPEAEPSPVQSKKRGRPAGKAAAVQQHEEEEEEVSQRATKRRRSNNPVEPEPEPKKSAGRPRGRPAAVAKATTGTTSELKEASASTAQKPKGKRGRPAKAAARRSESPGAAAADTSLAVVPRGPPLPKSRGLLINRRVEVPGSNDGILRTRSGRNSFKPLAFWRNEHVDYDQDAATEDVFTRGGGKVGKVLLPTVKEIVRVEQEEAPTKKKPGYKSKSSTATSKSKRATSGSNPFFDPDPADPWEEEPGSVTGDAVVWRTEYDWFPPALEDEVEVEPEQLAVSGQAIQTREIRNATFKFAKTLSMPFYGAGVVDLPPGAEKRPKNSRKMYMTFFVHSGRVLVTVNETSFRISRGGMWFVPRGNTYSIENDYDEPARVFFSQGCEPLQRPPDAGDDSALAEGA</sequence>
<dbReference type="GO" id="GO:0019237">
    <property type="term" value="F:centromeric DNA binding"/>
    <property type="evidence" value="ECO:0007669"/>
    <property type="project" value="InterPro"/>
</dbReference>
<keyword evidence="4" id="KW-0539">Nucleus</keyword>
<feature type="compositionally biased region" description="Acidic residues" evidence="7">
    <location>
        <begin position="189"/>
        <end position="208"/>
    </location>
</feature>
<dbReference type="STRING" id="1408157.A0A1J7IJY5"/>
<feature type="domain" description="Mif2/CENP-C cupin" evidence="8">
    <location>
        <begin position="588"/>
        <end position="672"/>
    </location>
</feature>
<evidence type="ECO:0000256" key="5">
    <source>
        <dbReference type="ARBA" id="ARBA00057947"/>
    </source>
</evidence>
<evidence type="ECO:0000313" key="10">
    <source>
        <dbReference type="EMBL" id="OIW27709.1"/>
    </source>
</evidence>
<name>A0A1J7IJY5_9PEZI</name>
<comment type="subcellular location">
    <subcellularLocation>
        <location evidence="1">Nucleus</location>
    </subcellularLocation>
</comment>
<proteinExistence type="inferred from homology"/>
<dbReference type="InParanoid" id="A0A1J7IJY5"/>
<dbReference type="InterPro" id="IPR011051">
    <property type="entry name" value="RmlC_Cupin_sf"/>
</dbReference>
<evidence type="ECO:0000313" key="11">
    <source>
        <dbReference type="Proteomes" id="UP000182658"/>
    </source>
</evidence>
<dbReference type="PANTHER" id="PTHR16684:SF11">
    <property type="entry name" value="CENTROMERE PROTEIN C"/>
    <property type="match status" value="1"/>
</dbReference>
<feature type="compositionally biased region" description="Basic and acidic residues" evidence="7">
    <location>
        <begin position="237"/>
        <end position="248"/>
    </location>
</feature>
<feature type="compositionally biased region" description="Acidic residues" evidence="7">
    <location>
        <begin position="270"/>
        <end position="295"/>
    </location>
</feature>
<dbReference type="SUPFAM" id="SSF51182">
    <property type="entry name" value="RmlC-like cupins"/>
    <property type="match status" value="1"/>
</dbReference>
<gene>
    <name evidence="10" type="ORF">CONLIGDRAFT_445711</name>
</gene>
<dbReference type="FunFam" id="2.60.120.10:FF:000033">
    <property type="entry name" value="Centromere protein C 1"/>
    <property type="match status" value="1"/>
</dbReference>
<dbReference type="InterPro" id="IPR028386">
    <property type="entry name" value="CENP-C/Mif2/cnp3"/>
</dbReference>
<dbReference type="Proteomes" id="UP000182658">
    <property type="component" value="Unassembled WGS sequence"/>
</dbReference>
<dbReference type="Gene3D" id="2.60.120.10">
    <property type="entry name" value="Jelly Rolls"/>
    <property type="match status" value="1"/>
</dbReference>
<dbReference type="GO" id="GO:0051382">
    <property type="term" value="P:kinetochore assembly"/>
    <property type="evidence" value="ECO:0007669"/>
    <property type="project" value="InterPro"/>
</dbReference>
<evidence type="ECO:0000256" key="7">
    <source>
        <dbReference type="SAM" id="MobiDB-lite"/>
    </source>
</evidence>
<comment type="function">
    <text evidence="5">Component of the kinetochore, a multiprotein complex that assembles on centromeric DNA and attaches chromosomes to spindle microtubules, mediating chromosome segregation and sister chromatid segregation during meiosis and mitosis. Component of the inner kinetochore constitutive centromere-associated network (CCAN), which serves as a structural platform for outer kinetochore assembly.</text>
</comment>
<dbReference type="GO" id="GO:0051315">
    <property type="term" value="P:attachment of mitotic spindle microtubules to kinetochore"/>
    <property type="evidence" value="ECO:0007669"/>
    <property type="project" value="TreeGrafter"/>
</dbReference>
<dbReference type="OrthoDB" id="1939643at2759"/>
<reference evidence="10 11" key="1">
    <citation type="submission" date="2016-10" db="EMBL/GenBank/DDBJ databases">
        <title>Draft genome sequence of Coniochaeta ligniaria NRRL30616, a lignocellulolytic fungus for bioabatement of inhibitors in plant biomass hydrolysates.</title>
        <authorList>
            <consortium name="DOE Joint Genome Institute"/>
            <person name="Jimenez D.J."/>
            <person name="Hector R.E."/>
            <person name="Riley R."/>
            <person name="Sun H."/>
            <person name="Grigoriev I.V."/>
            <person name="Van Elsas J.D."/>
            <person name="Nichols N.N."/>
        </authorList>
    </citation>
    <scope>NUCLEOTIDE SEQUENCE [LARGE SCALE GENOMIC DNA]</scope>
    <source>
        <strain evidence="10 11">NRRL 30616</strain>
    </source>
</reference>
<feature type="compositionally biased region" description="Polar residues" evidence="7">
    <location>
        <begin position="363"/>
        <end position="379"/>
    </location>
</feature>
<dbReference type="CDD" id="cd06993">
    <property type="entry name" value="cupin_CENP-C_C"/>
    <property type="match status" value="1"/>
</dbReference>
<evidence type="ECO:0000256" key="2">
    <source>
        <dbReference type="ARBA" id="ARBA00010291"/>
    </source>
</evidence>
<comment type="similarity">
    <text evidence="2">Belongs to the CENP-C/MIF2 family.</text>
</comment>
<protein>
    <recommendedName>
        <fullName evidence="6">CENP-C homolog</fullName>
    </recommendedName>
</protein>
<evidence type="ECO:0000259" key="8">
    <source>
        <dbReference type="Pfam" id="PF11699"/>
    </source>
</evidence>
<feature type="region of interest" description="Disordered" evidence="7">
    <location>
        <begin position="674"/>
        <end position="693"/>
    </location>
</feature>